<dbReference type="InterPro" id="IPR023631">
    <property type="entry name" value="Amidase_dom"/>
</dbReference>
<dbReference type="Proteomes" id="UP001291623">
    <property type="component" value="Unassembled WGS sequence"/>
</dbReference>
<keyword evidence="3" id="KW-1185">Reference proteome</keyword>
<organism evidence="2 3">
    <name type="scientific">Anisodus tanguticus</name>
    <dbReference type="NCBI Taxonomy" id="243964"/>
    <lineage>
        <taxon>Eukaryota</taxon>
        <taxon>Viridiplantae</taxon>
        <taxon>Streptophyta</taxon>
        <taxon>Embryophyta</taxon>
        <taxon>Tracheophyta</taxon>
        <taxon>Spermatophyta</taxon>
        <taxon>Magnoliopsida</taxon>
        <taxon>eudicotyledons</taxon>
        <taxon>Gunneridae</taxon>
        <taxon>Pentapetalae</taxon>
        <taxon>asterids</taxon>
        <taxon>lamiids</taxon>
        <taxon>Solanales</taxon>
        <taxon>Solanaceae</taxon>
        <taxon>Solanoideae</taxon>
        <taxon>Hyoscyameae</taxon>
        <taxon>Anisodus</taxon>
    </lineage>
</organism>
<dbReference type="GO" id="GO:0003824">
    <property type="term" value="F:catalytic activity"/>
    <property type="evidence" value="ECO:0007669"/>
    <property type="project" value="InterPro"/>
</dbReference>
<dbReference type="PANTHER" id="PTHR11895:SF67">
    <property type="entry name" value="AMIDASE DOMAIN-CONTAINING PROTEIN"/>
    <property type="match status" value="1"/>
</dbReference>
<proteinExistence type="predicted"/>
<gene>
    <name evidence="2" type="ORF">RND71_039564</name>
</gene>
<dbReference type="Gene3D" id="3.90.1300.10">
    <property type="entry name" value="Amidase signature (AS) domain"/>
    <property type="match status" value="1"/>
</dbReference>
<evidence type="ECO:0000259" key="1">
    <source>
        <dbReference type="Pfam" id="PF01425"/>
    </source>
</evidence>
<dbReference type="EMBL" id="JAVYJV010000022">
    <property type="protein sequence ID" value="KAK4341063.1"/>
    <property type="molecule type" value="Genomic_DNA"/>
</dbReference>
<dbReference type="SUPFAM" id="SSF75304">
    <property type="entry name" value="Amidase signature (AS) enzymes"/>
    <property type="match status" value="1"/>
</dbReference>
<evidence type="ECO:0000313" key="3">
    <source>
        <dbReference type="Proteomes" id="UP001291623"/>
    </source>
</evidence>
<dbReference type="AlphaFoldDB" id="A0AAE1UQS0"/>
<reference evidence="2" key="1">
    <citation type="submission" date="2023-12" db="EMBL/GenBank/DDBJ databases">
        <title>Genome assembly of Anisodus tanguticus.</title>
        <authorList>
            <person name="Wang Y.-J."/>
        </authorList>
    </citation>
    <scope>NUCLEOTIDE SEQUENCE</scope>
    <source>
        <strain evidence="2">KB-2021</strain>
        <tissue evidence="2">Leaf</tissue>
    </source>
</reference>
<accession>A0AAE1UQS0</accession>
<dbReference type="InterPro" id="IPR000120">
    <property type="entry name" value="Amidase"/>
</dbReference>
<dbReference type="PANTHER" id="PTHR11895">
    <property type="entry name" value="TRANSAMIDASE"/>
    <property type="match status" value="1"/>
</dbReference>
<comment type="caution">
    <text evidence="2">The sequence shown here is derived from an EMBL/GenBank/DDBJ whole genome shotgun (WGS) entry which is preliminary data.</text>
</comment>
<protein>
    <recommendedName>
        <fullName evidence="1">Amidase domain-containing protein</fullName>
    </recommendedName>
</protein>
<dbReference type="InterPro" id="IPR036928">
    <property type="entry name" value="AS_sf"/>
</dbReference>
<feature type="domain" description="Amidase" evidence="1">
    <location>
        <begin position="77"/>
        <end position="119"/>
    </location>
</feature>
<sequence>MNHLSYHSDGKDSCSVSINRAYIVVPSHGESAAPVTVDLSKQERWLNPSNHEIGNCSFTKEYLARQMSLLHQQQAALVRYQIAGNFLGLPAITIPVGYDTSNLPIGLQFIGKPWDESLLIHIAFAMQRLHKANEPGLWCDISEGNYSTKLNESSQISVEEK</sequence>
<name>A0AAE1UQS0_9SOLA</name>
<evidence type="ECO:0000313" key="2">
    <source>
        <dbReference type="EMBL" id="KAK4341063.1"/>
    </source>
</evidence>
<dbReference type="Pfam" id="PF01425">
    <property type="entry name" value="Amidase"/>
    <property type="match status" value="1"/>
</dbReference>